<reference evidence="5" key="1">
    <citation type="submission" date="2016-11" db="EMBL/GenBank/DDBJ databases">
        <authorList>
            <person name="Varghese N."/>
            <person name="Submissions S."/>
        </authorList>
    </citation>
    <scope>NUCLEOTIDE SEQUENCE [LARGE SCALE GENOMIC DNA]</scope>
    <source>
        <strain evidence="5">DSM 25330</strain>
    </source>
</reference>
<evidence type="ECO:0000256" key="1">
    <source>
        <dbReference type="ARBA" id="ARBA00022729"/>
    </source>
</evidence>
<name>A0A1M5PEE8_9FLAO</name>
<organism evidence="4 5">
    <name type="scientific">Winogradskyella jejuensis</name>
    <dbReference type="NCBI Taxonomy" id="1089305"/>
    <lineage>
        <taxon>Bacteria</taxon>
        <taxon>Pseudomonadati</taxon>
        <taxon>Bacteroidota</taxon>
        <taxon>Flavobacteriia</taxon>
        <taxon>Flavobacteriales</taxon>
        <taxon>Flavobacteriaceae</taxon>
        <taxon>Winogradskyella</taxon>
    </lineage>
</organism>
<sequence>MKYVVLTLLFSSCLFAQDTNAHLWKERVIIISGNEAARDTIDAQFHRFESQLKELRDRKLVIYRCINKFCVYYDSKSKPKMFNREETSENFSISLFGLDGGKKFSSTEVIESNVIFNLVDSMPMRRQELRNKQN</sequence>
<proteinExistence type="predicted"/>
<dbReference type="AlphaFoldDB" id="A0A1M5PEE8"/>
<dbReference type="InterPro" id="IPR025232">
    <property type="entry name" value="DUF4174"/>
</dbReference>
<dbReference type="RefSeq" id="WP_073084744.1">
    <property type="nucleotide sequence ID" value="NZ_FQWS01000001.1"/>
</dbReference>
<evidence type="ECO:0000313" key="5">
    <source>
        <dbReference type="Proteomes" id="UP000184522"/>
    </source>
</evidence>
<evidence type="ECO:0000256" key="2">
    <source>
        <dbReference type="SAM" id="SignalP"/>
    </source>
</evidence>
<gene>
    <name evidence="4" type="ORF">SAMN05444148_1450</name>
</gene>
<evidence type="ECO:0000259" key="3">
    <source>
        <dbReference type="Pfam" id="PF13778"/>
    </source>
</evidence>
<dbReference type="Pfam" id="PF13778">
    <property type="entry name" value="DUF4174"/>
    <property type="match status" value="1"/>
</dbReference>
<evidence type="ECO:0000313" key="4">
    <source>
        <dbReference type="EMBL" id="SHG99623.1"/>
    </source>
</evidence>
<feature type="signal peptide" evidence="2">
    <location>
        <begin position="1"/>
        <end position="16"/>
    </location>
</feature>
<keyword evidence="5" id="KW-1185">Reference proteome</keyword>
<feature type="chain" id="PRO_5012115704" description="DUF4174 domain-containing protein" evidence="2">
    <location>
        <begin position="17"/>
        <end position="134"/>
    </location>
</feature>
<dbReference type="EMBL" id="FQWS01000001">
    <property type="protein sequence ID" value="SHG99623.1"/>
    <property type="molecule type" value="Genomic_DNA"/>
</dbReference>
<protein>
    <recommendedName>
        <fullName evidence="3">DUF4174 domain-containing protein</fullName>
    </recommendedName>
</protein>
<dbReference type="OrthoDB" id="7362103at2"/>
<dbReference type="Proteomes" id="UP000184522">
    <property type="component" value="Unassembled WGS sequence"/>
</dbReference>
<keyword evidence="1 2" id="KW-0732">Signal</keyword>
<feature type="domain" description="DUF4174" evidence="3">
    <location>
        <begin position="21"/>
        <end position="128"/>
    </location>
</feature>
<accession>A0A1M5PEE8</accession>
<dbReference type="STRING" id="1089305.SAMN05444148_1450"/>